<accession>A0A9N9S069</accession>
<feature type="chain" id="PRO_5040422014" description="Ionotropic receptor" evidence="9">
    <location>
        <begin position="19"/>
        <end position="529"/>
    </location>
</feature>
<evidence type="ECO:0000256" key="4">
    <source>
        <dbReference type="ARBA" id="ARBA00022989"/>
    </source>
</evidence>
<keyword evidence="6" id="KW-0675">Receptor</keyword>
<evidence type="ECO:0000256" key="6">
    <source>
        <dbReference type="ARBA" id="ARBA00023170"/>
    </source>
</evidence>
<dbReference type="InterPro" id="IPR052192">
    <property type="entry name" value="Insect_Ionotropic_Sensory_Rcpt"/>
</dbReference>
<dbReference type="PANTHER" id="PTHR42643">
    <property type="entry name" value="IONOTROPIC RECEPTOR 20A-RELATED"/>
    <property type="match status" value="1"/>
</dbReference>
<dbReference type="AlphaFoldDB" id="A0A9N9S069"/>
<dbReference type="PANTHER" id="PTHR42643:SF30">
    <property type="entry name" value="IONOTROPIC RECEPTOR 40A-RELATED"/>
    <property type="match status" value="1"/>
</dbReference>
<dbReference type="EMBL" id="OU895879">
    <property type="protein sequence ID" value="CAG9807169.1"/>
    <property type="molecule type" value="Genomic_DNA"/>
</dbReference>
<dbReference type="Proteomes" id="UP001153620">
    <property type="component" value="Chromosome 3"/>
</dbReference>
<evidence type="ECO:0000256" key="2">
    <source>
        <dbReference type="ARBA" id="ARBA00022475"/>
    </source>
</evidence>
<feature type="transmembrane region" description="Helical" evidence="8">
    <location>
        <begin position="353"/>
        <end position="377"/>
    </location>
</feature>
<evidence type="ECO:0008006" key="12">
    <source>
        <dbReference type="Google" id="ProtNLM"/>
    </source>
</evidence>
<evidence type="ECO:0000313" key="11">
    <source>
        <dbReference type="Proteomes" id="UP001153620"/>
    </source>
</evidence>
<dbReference type="OrthoDB" id="7725497at2759"/>
<name>A0A9N9S069_9DIPT</name>
<protein>
    <recommendedName>
        <fullName evidence="12">Ionotropic receptor</fullName>
    </recommendedName>
</protein>
<evidence type="ECO:0000256" key="9">
    <source>
        <dbReference type="SAM" id="SignalP"/>
    </source>
</evidence>
<reference evidence="10" key="1">
    <citation type="submission" date="2022-01" db="EMBL/GenBank/DDBJ databases">
        <authorList>
            <person name="King R."/>
        </authorList>
    </citation>
    <scope>NUCLEOTIDE SEQUENCE</scope>
</reference>
<keyword evidence="7" id="KW-0325">Glycoprotein</keyword>
<feature type="signal peptide" evidence="9">
    <location>
        <begin position="1"/>
        <end position="18"/>
    </location>
</feature>
<keyword evidence="4 8" id="KW-1133">Transmembrane helix</keyword>
<evidence type="ECO:0000256" key="8">
    <source>
        <dbReference type="SAM" id="Phobius"/>
    </source>
</evidence>
<keyword evidence="9" id="KW-0732">Signal</keyword>
<keyword evidence="2" id="KW-1003">Cell membrane</keyword>
<keyword evidence="11" id="KW-1185">Reference proteome</keyword>
<organism evidence="10 11">
    <name type="scientific">Chironomus riparius</name>
    <dbReference type="NCBI Taxonomy" id="315576"/>
    <lineage>
        <taxon>Eukaryota</taxon>
        <taxon>Metazoa</taxon>
        <taxon>Ecdysozoa</taxon>
        <taxon>Arthropoda</taxon>
        <taxon>Hexapoda</taxon>
        <taxon>Insecta</taxon>
        <taxon>Pterygota</taxon>
        <taxon>Neoptera</taxon>
        <taxon>Endopterygota</taxon>
        <taxon>Diptera</taxon>
        <taxon>Nematocera</taxon>
        <taxon>Chironomoidea</taxon>
        <taxon>Chironomidae</taxon>
        <taxon>Chironominae</taxon>
        <taxon>Chironomus</taxon>
    </lineage>
</organism>
<dbReference type="Gene3D" id="1.10.287.70">
    <property type="match status" value="1"/>
</dbReference>
<keyword evidence="3 8" id="KW-0812">Transmembrane</keyword>
<evidence type="ECO:0000313" key="10">
    <source>
        <dbReference type="EMBL" id="CAG9807169.1"/>
    </source>
</evidence>
<feature type="transmembrane region" description="Helical" evidence="8">
    <location>
        <begin position="293"/>
        <end position="313"/>
    </location>
</feature>
<reference evidence="10" key="2">
    <citation type="submission" date="2022-10" db="EMBL/GenBank/DDBJ databases">
        <authorList>
            <consortium name="ENA_rothamsted_submissions"/>
            <consortium name="culmorum"/>
            <person name="King R."/>
        </authorList>
    </citation>
    <scope>NUCLEOTIDE SEQUENCE</scope>
</reference>
<keyword evidence="5 8" id="KW-0472">Membrane</keyword>
<proteinExistence type="predicted"/>
<comment type="subcellular location">
    <subcellularLocation>
        <location evidence="1">Cell membrane</location>
        <topology evidence="1">Multi-pass membrane protein</topology>
    </subcellularLocation>
</comment>
<gene>
    <name evidence="10" type="ORF">CHIRRI_LOCUS10018</name>
</gene>
<evidence type="ECO:0000256" key="5">
    <source>
        <dbReference type="ARBA" id="ARBA00023136"/>
    </source>
</evidence>
<dbReference type="GO" id="GO:0005886">
    <property type="term" value="C:plasma membrane"/>
    <property type="evidence" value="ECO:0007669"/>
    <property type="project" value="UniProtKB-SubCell"/>
</dbReference>
<sequence>MSFGIILILFNSCNLIYGSQLVTQSILNISDANPTHSKIKNLNLTILIRQIPNIKQNLQQSAIIFANHVNQADELRSNLMLDNCYAKHLIFIIVFVTGHIKYLKFSRLGFLTHRSKSIDLYSYFIASAGDSNVLINLKWFSEYYCNKPQLTITNVFSKHDQKWLVDLKYQRNYMNFWNCMITLLTDFEDIFGVNLYYGTITGLVPEFVRIMSIRGNFTLNYQIHYYNDVYDTNTGKIIYPNIYMRLGLSSKFTNGKVHFGSAFLPSDYPFYVTPGELFTSYEKLFLPFDDTTWLFIFITFSVAFAVIFVVYFLPKWTQTIFYGSTVRNSSLNIVQIFFGISQLQVPVENAPRIILIFFVFFCLVIRTAYQGISFDFLTTEMRKKPIDSIEKLVSQNFTIVTMEGSGFAFVDYIFSMIGEEQKNNIMWISDFEIENFYKNNIKNSSARLAFFMQDTFFDRIHFSTNGIQGINLKQKLFSYPIGFITYKNYFMNELIEDTLQLMIPAGIPQYLYEYHRWLKFGRVHVDRKV</sequence>
<evidence type="ECO:0000256" key="3">
    <source>
        <dbReference type="ARBA" id="ARBA00022692"/>
    </source>
</evidence>
<evidence type="ECO:0000256" key="7">
    <source>
        <dbReference type="ARBA" id="ARBA00023180"/>
    </source>
</evidence>
<evidence type="ECO:0000256" key="1">
    <source>
        <dbReference type="ARBA" id="ARBA00004651"/>
    </source>
</evidence>